<dbReference type="RefSeq" id="XP_043014724.1">
    <property type="nucleotide sequence ID" value="XM_043146024.1"/>
</dbReference>
<sequence>MKCSSRGEIGVLQTLQGFKGIPKIGWASGEFKDSIPIGTIDDDASEVLITYWCGCDLREDEVLSQSSLLAIVCNLLEVMASMHRAGFVHGTLSHKMFALTLATKRCF</sequence>
<dbReference type="AlphaFoldDB" id="A0A9P7V0Y0"/>
<reference evidence="1" key="1">
    <citation type="journal article" date="2021" name="Genome Biol. Evol.">
        <title>The assembled and annotated genome of the fairy-ring fungus Marasmius oreades.</title>
        <authorList>
            <person name="Hiltunen M."/>
            <person name="Ament-Velasquez S.L."/>
            <person name="Johannesson H."/>
        </authorList>
    </citation>
    <scope>NUCLEOTIDE SEQUENCE</scope>
    <source>
        <strain evidence="1">03SP1</strain>
    </source>
</reference>
<evidence type="ECO:0000313" key="2">
    <source>
        <dbReference type="Proteomes" id="UP001049176"/>
    </source>
</evidence>
<evidence type="ECO:0008006" key="3">
    <source>
        <dbReference type="Google" id="ProtNLM"/>
    </source>
</evidence>
<dbReference type="OrthoDB" id="4062651at2759"/>
<dbReference type="InterPro" id="IPR011009">
    <property type="entry name" value="Kinase-like_dom_sf"/>
</dbReference>
<dbReference type="Proteomes" id="UP001049176">
    <property type="component" value="Chromosome 1"/>
</dbReference>
<dbReference type="SUPFAM" id="SSF56112">
    <property type="entry name" value="Protein kinase-like (PK-like)"/>
    <property type="match status" value="1"/>
</dbReference>
<organism evidence="1 2">
    <name type="scientific">Marasmius oreades</name>
    <name type="common">fairy-ring Marasmius</name>
    <dbReference type="NCBI Taxonomy" id="181124"/>
    <lineage>
        <taxon>Eukaryota</taxon>
        <taxon>Fungi</taxon>
        <taxon>Dikarya</taxon>
        <taxon>Basidiomycota</taxon>
        <taxon>Agaricomycotina</taxon>
        <taxon>Agaricomycetes</taxon>
        <taxon>Agaricomycetidae</taxon>
        <taxon>Agaricales</taxon>
        <taxon>Marasmiineae</taxon>
        <taxon>Marasmiaceae</taxon>
        <taxon>Marasmius</taxon>
    </lineage>
</organism>
<name>A0A9P7V0Y0_9AGAR</name>
<keyword evidence="2" id="KW-1185">Reference proteome</keyword>
<accession>A0A9P7V0Y0</accession>
<evidence type="ECO:0000313" key="1">
    <source>
        <dbReference type="EMBL" id="KAG7098254.1"/>
    </source>
</evidence>
<dbReference type="EMBL" id="CM032181">
    <property type="protein sequence ID" value="KAG7098254.1"/>
    <property type="molecule type" value="Genomic_DNA"/>
</dbReference>
<gene>
    <name evidence="1" type="ORF">E1B28_000216</name>
</gene>
<dbReference type="KEGG" id="more:E1B28_000216"/>
<comment type="caution">
    <text evidence="1">The sequence shown here is derived from an EMBL/GenBank/DDBJ whole genome shotgun (WGS) entry which is preliminary data.</text>
</comment>
<dbReference type="GeneID" id="66069292"/>
<protein>
    <recommendedName>
        <fullName evidence="3">Protein kinase domain-containing protein</fullName>
    </recommendedName>
</protein>
<proteinExistence type="predicted"/>